<accession>A0ABR4XN31</accession>
<feature type="compositionally biased region" description="Polar residues" evidence="1">
    <location>
        <begin position="1"/>
        <end position="12"/>
    </location>
</feature>
<feature type="compositionally biased region" description="Basic and acidic residues" evidence="1">
    <location>
        <begin position="15"/>
        <end position="27"/>
    </location>
</feature>
<proteinExistence type="predicted"/>
<keyword evidence="3" id="KW-1185">Reference proteome</keyword>
<sequence length="59" mass="7063">MVSQKISESAFRTSPEARQERVEKSEQQEYQTDIDFLEFRKNFFSVRFIALSQVKQCKI</sequence>
<evidence type="ECO:0000313" key="2">
    <source>
        <dbReference type="EMBL" id="KGN93092.1"/>
    </source>
</evidence>
<organism evidence="2 3">
    <name type="scientific">Porphyromonas canoris</name>
    <dbReference type="NCBI Taxonomy" id="36875"/>
    <lineage>
        <taxon>Bacteria</taxon>
        <taxon>Pseudomonadati</taxon>
        <taxon>Bacteroidota</taxon>
        <taxon>Bacteroidia</taxon>
        <taxon>Bacteroidales</taxon>
        <taxon>Porphyromonadaceae</taxon>
        <taxon>Porphyromonas</taxon>
    </lineage>
</organism>
<reference evidence="2 3" key="1">
    <citation type="submission" date="2014-08" db="EMBL/GenBank/DDBJ databases">
        <title>Porphyromonas canoris strain:OH2762 Genome sequencing.</title>
        <authorList>
            <person name="Wallis C."/>
            <person name="Deusch O."/>
            <person name="O'Flynn C."/>
            <person name="Davis I."/>
            <person name="Jospin G."/>
            <person name="Darling A.E."/>
            <person name="Coil D.A."/>
            <person name="Alexiev A."/>
            <person name="Horsfall A."/>
            <person name="Kirkwood N."/>
            <person name="Harris S."/>
            <person name="Eisen J.A."/>
        </authorList>
    </citation>
    <scope>NUCLEOTIDE SEQUENCE [LARGE SCALE GENOMIC DNA]</scope>
    <source>
        <strain evidence="3">COT-108 OH2762</strain>
    </source>
</reference>
<protein>
    <submittedName>
        <fullName evidence="2">Uncharacterized protein</fullName>
    </submittedName>
</protein>
<gene>
    <name evidence="2" type="ORF">HQ43_02605</name>
</gene>
<evidence type="ECO:0000256" key="1">
    <source>
        <dbReference type="SAM" id="MobiDB-lite"/>
    </source>
</evidence>
<evidence type="ECO:0000313" key="3">
    <source>
        <dbReference type="Proteomes" id="UP000030101"/>
    </source>
</evidence>
<dbReference type="Proteomes" id="UP000030101">
    <property type="component" value="Unassembled WGS sequence"/>
</dbReference>
<dbReference type="EMBL" id="JQZV01000005">
    <property type="protein sequence ID" value="KGN93092.1"/>
    <property type="molecule type" value="Genomic_DNA"/>
</dbReference>
<name>A0ABR4XN31_9PORP</name>
<comment type="caution">
    <text evidence="2">The sequence shown here is derived from an EMBL/GenBank/DDBJ whole genome shotgun (WGS) entry which is preliminary data.</text>
</comment>
<feature type="region of interest" description="Disordered" evidence="1">
    <location>
        <begin position="1"/>
        <end position="29"/>
    </location>
</feature>